<dbReference type="PANTHER" id="PTHR10257">
    <property type="entry name" value="SERINE/THREONINE PROTEIN PHOSPHATASE 2A PP2A REGULATORY SUBUNIT B"/>
    <property type="match status" value="1"/>
</dbReference>
<dbReference type="GO" id="GO:0051177">
    <property type="term" value="P:meiotic sister chromatid cohesion"/>
    <property type="evidence" value="ECO:0000318"/>
    <property type="project" value="GO_Central"/>
</dbReference>
<evidence type="ECO:0000313" key="4">
    <source>
        <dbReference type="Proteomes" id="UP000036987"/>
    </source>
</evidence>
<dbReference type="PANTHER" id="PTHR10257:SF60">
    <property type="entry name" value="SERINE_THREONINE PROTEIN PHOSPHATASE 2A 55 KDA REGULATORY SUBUNIT B' DELTA ISOFORM"/>
    <property type="match status" value="1"/>
</dbReference>
<comment type="function">
    <text evidence="1">The B regulatory subunit might modulate substrate selectivity and catalytic activity, and also might direct the localization of the catalytic enzyme to a particular subcellular compartment.</text>
</comment>
<dbReference type="PIRSF" id="PIRSF028043">
    <property type="entry name" value="PP2A_B56"/>
    <property type="match status" value="1"/>
</dbReference>
<protein>
    <recommendedName>
        <fullName evidence="1">Serine/threonine protein phosphatase 2A regulatory subunit</fullName>
    </recommendedName>
</protein>
<dbReference type="SUPFAM" id="SSF48371">
    <property type="entry name" value="ARM repeat"/>
    <property type="match status" value="1"/>
</dbReference>
<dbReference type="InterPro" id="IPR016024">
    <property type="entry name" value="ARM-type_fold"/>
</dbReference>
<comment type="similarity">
    <text evidence="1">Belongs to the phosphatase 2A regulatory subunit.</text>
</comment>
<keyword evidence="4" id="KW-1185">Reference proteome</keyword>
<evidence type="ECO:0000313" key="3">
    <source>
        <dbReference type="EMBL" id="KMZ61903.1"/>
    </source>
</evidence>
<proteinExistence type="inferred from homology"/>
<dbReference type="GO" id="GO:0007165">
    <property type="term" value="P:signal transduction"/>
    <property type="evidence" value="ECO:0007669"/>
    <property type="project" value="InterPro"/>
</dbReference>
<dbReference type="EMBL" id="LFYR01001430">
    <property type="protein sequence ID" value="KMZ61903.1"/>
    <property type="molecule type" value="Genomic_DNA"/>
</dbReference>
<organism evidence="3 4">
    <name type="scientific">Zostera marina</name>
    <name type="common">Eelgrass</name>
    <dbReference type="NCBI Taxonomy" id="29655"/>
    <lineage>
        <taxon>Eukaryota</taxon>
        <taxon>Viridiplantae</taxon>
        <taxon>Streptophyta</taxon>
        <taxon>Embryophyta</taxon>
        <taxon>Tracheophyta</taxon>
        <taxon>Spermatophyta</taxon>
        <taxon>Magnoliopsida</taxon>
        <taxon>Liliopsida</taxon>
        <taxon>Zosteraceae</taxon>
        <taxon>Zostera</taxon>
    </lineage>
</organism>
<dbReference type="AlphaFoldDB" id="A0A0K9NYU8"/>
<accession>A0A0K9NYU8</accession>
<dbReference type="InterPro" id="IPR002554">
    <property type="entry name" value="PP2A_B56"/>
</dbReference>
<dbReference type="Gene3D" id="1.25.10.10">
    <property type="entry name" value="Leucine-rich Repeat Variant"/>
    <property type="match status" value="1"/>
</dbReference>
<dbReference type="Pfam" id="PF01603">
    <property type="entry name" value="B56"/>
    <property type="match status" value="1"/>
</dbReference>
<dbReference type="STRING" id="29655.A0A0K9NYU8"/>
<name>A0A0K9NYU8_ZOSMR</name>
<dbReference type="GO" id="GO:0072542">
    <property type="term" value="F:protein phosphatase activator activity"/>
    <property type="evidence" value="ECO:0000318"/>
    <property type="project" value="GO_Central"/>
</dbReference>
<comment type="caution">
    <text evidence="3">The sequence shown here is derived from an EMBL/GenBank/DDBJ whole genome shotgun (WGS) entry which is preliminary data.</text>
</comment>
<sequence>MVLKFKFHPPLHQTKQRNQEDRGRIPKNPIKFENSNDYQQSNAINLVYEPLPGFDDVSSAAEKQDLFIKKLNMCCVIFDFTDMTKNLTEKDVKRRTLLELVEYVNSANSKFPEIIMKEVMRMISLNLFRALSPSNKGVEDFETDEDEASMEPAWLHLHAVYELLLRFITSPETDVKLAKRYIDQLTVLKLLELFDSEDQREREYLKAILHRMYGKFTVHRPFIRRAVNNIFFQLIFEIENHNGIAEILEILGSIINGFALPLKEEHKLFLIKVLIPLHKPKSLPSYHRQLSHCIAQFVDKDCKLADSVIRGMLKYWPLTNSSKEVMFLVELEQVLDLTEIPEFQRCMIPLFQQIGSCISSPHFQVAERALFLWNNDRIENMIRQNIRVILPIVLPALERNKNHWNRTVQSLTLSVRKIIYDHDLELIRGCISKLHEAEMREKEITRKRDARWKCLEEIAENKITISFIQLFNDN</sequence>
<dbReference type="FunFam" id="1.25.10.10:FF:000353">
    <property type="entry name" value="Serine/threonine-protein phosphatase 2A 56 kDa regulatory subunit"/>
    <property type="match status" value="1"/>
</dbReference>
<dbReference type="Proteomes" id="UP000036987">
    <property type="component" value="Unassembled WGS sequence"/>
</dbReference>
<dbReference type="OrthoDB" id="999172at2759"/>
<dbReference type="GO" id="GO:0000159">
    <property type="term" value="C:protein phosphatase type 2A complex"/>
    <property type="evidence" value="ECO:0007669"/>
    <property type="project" value="UniProtKB-UniRule"/>
</dbReference>
<dbReference type="InterPro" id="IPR011989">
    <property type="entry name" value="ARM-like"/>
</dbReference>
<evidence type="ECO:0000256" key="2">
    <source>
        <dbReference type="SAM" id="MobiDB-lite"/>
    </source>
</evidence>
<gene>
    <name evidence="3" type="ORF">ZOSMA_4G01930</name>
</gene>
<reference evidence="4" key="1">
    <citation type="journal article" date="2016" name="Nature">
        <title>The genome of the seagrass Zostera marina reveals angiosperm adaptation to the sea.</title>
        <authorList>
            <person name="Olsen J.L."/>
            <person name="Rouze P."/>
            <person name="Verhelst B."/>
            <person name="Lin Y.-C."/>
            <person name="Bayer T."/>
            <person name="Collen J."/>
            <person name="Dattolo E."/>
            <person name="De Paoli E."/>
            <person name="Dittami S."/>
            <person name="Maumus F."/>
            <person name="Michel G."/>
            <person name="Kersting A."/>
            <person name="Lauritano C."/>
            <person name="Lohaus R."/>
            <person name="Toepel M."/>
            <person name="Tonon T."/>
            <person name="Vanneste K."/>
            <person name="Amirebrahimi M."/>
            <person name="Brakel J."/>
            <person name="Bostroem C."/>
            <person name="Chovatia M."/>
            <person name="Grimwood J."/>
            <person name="Jenkins J.W."/>
            <person name="Jueterbock A."/>
            <person name="Mraz A."/>
            <person name="Stam W.T."/>
            <person name="Tice H."/>
            <person name="Bornberg-Bauer E."/>
            <person name="Green P.J."/>
            <person name="Pearson G.A."/>
            <person name="Procaccini G."/>
            <person name="Duarte C.M."/>
            <person name="Schmutz J."/>
            <person name="Reusch T.B.H."/>
            <person name="Van de Peer Y."/>
        </authorList>
    </citation>
    <scope>NUCLEOTIDE SEQUENCE [LARGE SCALE GENOMIC DNA]</scope>
    <source>
        <strain evidence="4">cv. Finnish</strain>
    </source>
</reference>
<evidence type="ECO:0000256" key="1">
    <source>
        <dbReference type="PIRNR" id="PIRNR028043"/>
    </source>
</evidence>
<feature type="region of interest" description="Disordered" evidence="2">
    <location>
        <begin position="8"/>
        <end position="32"/>
    </location>
</feature>